<proteinExistence type="predicted"/>
<evidence type="ECO:0000313" key="2">
    <source>
        <dbReference type="Proteomes" id="UP000499080"/>
    </source>
</evidence>
<sequence length="129" mass="14595">MASSMAAHLLQLDFLWHLHGSSSASMIPYGIFRWQLICFYDFYGIFHGSSSASMVSYGIFMAAHLCFYDFMTSSMTHHQLPASISNQLICTAERPRTEGIKSQRFRTSRMRAITSGTSNQKDKGILPDR</sequence>
<evidence type="ECO:0000313" key="1">
    <source>
        <dbReference type="EMBL" id="GBO00876.1"/>
    </source>
</evidence>
<comment type="caution">
    <text evidence="1">The sequence shown here is derived from an EMBL/GenBank/DDBJ whole genome shotgun (WGS) entry which is preliminary data.</text>
</comment>
<keyword evidence="2" id="KW-1185">Reference proteome</keyword>
<protein>
    <submittedName>
        <fullName evidence="1">Uncharacterized protein</fullName>
    </submittedName>
</protein>
<organism evidence="1 2">
    <name type="scientific">Araneus ventricosus</name>
    <name type="common">Orbweaver spider</name>
    <name type="synonym">Epeira ventricosa</name>
    <dbReference type="NCBI Taxonomy" id="182803"/>
    <lineage>
        <taxon>Eukaryota</taxon>
        <taxon>Metazoa</taxon>
        <taxon>Ecdysozoa</taxon>
        <taxon>Arthropoda</taxon>
        <taxon>Chelicerata</taxon>
        <taxon>Arachnida</taxon>
        <taxon>Araneae</taxon>
        <taxon>Araneomorphae</taxon>
        <taxon>Entelegynae</taxon>
        <taxon>Araneoidea</taxon>
        <taxon>Araneidae</taxon>
        <taxon>Araneus</taxon>
    </lineage>
</organism>
<dbReference type="EMBL" id="BGPR01029215">
    <property type="protein sequence ID" value="GBO00876.1"/>
    <property type="molecule type" value="Genomic_DNA"/>
</dbReference>
<dbReference type="AlphaFoldDB" id="A0A4Y2TP64"/>
<dbReference type="Proteomes" id="UP000499080">
    <property type="component" value="Unassembled WGS sequence"/>
</dbReference>
<name>A0A4Y2TP64_ARAVE</name>
<gene>
    <name evidence="1" type="ORF">AVEN_176459_1</name>
</gene>
<reference evidence="1 2" key="1">
    <citation type="journal article" date="2019" name="Sci. Rep.">
        <title>Orb-weaving spider Araneus ventricosus genome elucidates the spidroin gene catalogue.</title>
        <authorList>
            <person name="Kono N."/>
            <person name="Nakamura H."/>
            <person name="Ohtoshi R."/>
            <person name="Moran D.A.P."/>
            <person name="Shinohara A."/>
            <person name="Yoshida Y."/>
            <person name="Fujiwara M."/>
            <person name="Mori M."/>
            <person name="Tomita M."/>
            <person name="Arakawa K."/>
        </authorList>
    </citation>
    <scope>NUCLEOTIDE SEQUENCE [LARGE SCALE GENOMIC DNA]</scope>
</reference>
<accession>A0A4Y2TP64</accession>